<dbReference type="Pfam" id="PF00149">
    <property type="entry name" value="Metallophos"/>
    <property type="match status" value="1"/>
</dbReference>
<gene>
    <name evidence="2" type="ORF">SAMN04488518_106245</name>
</gene>
<evidence type="ECO:0000259" key="1">
    <source>
        <dbReference type="Pfam" id="PF00149"/>
    </source>
</evidence>
<feature type="domain" description="Calcineurin-like phosphoesterase" evidence="1">
    <location>
        <begin position="13"/>
        <end position="207"/>
    </location>
</feature>
<dbReference type="Gene3D" id="3.60.21.10">
    <property type="match status" value="1"/>
</dbReference>
<comment type="caution">
    <text evidence="2">The sequence shown here is derived from an EMBL/GenBank/DDBJ whole genome shotgun (WGS) entry which is preliminary data.</text>
</comment>
<proteinExistence type="predicted"/>
<dbReference type="PANTHER" id="PTHR42850:SF4">
    <property type="entry name" value="ZINC-DEPENDENT ENDOPOLYPHOSPHATASE"/>
    <property type="match status" value="1"/>
</dbReference>
<evidence type="ECO:0000313" key="2">
    <source>
        <dbReference type="EMBL" id="SFK56534.1"/>
    </source>
</evidence>
<protein>
    <submittedName>
        <fullName evidence="2">Serine/threonine protein phosphatase 1</fullName>
    </submittedName>
</protein>
<sequence>MQNTHPTLPEGTRIYATGDIHGRLDLLKIMGNAIESDLKKRPVTDPISVFLGDYIDRGPDSQGVIDFLVDHHHRTPRQICLKGNHEASLLEFLEDAGTLYHWEDLGGTETLLSYGLSIHDLMGSAGAESVQTIFKENLSKLHETFFESLPLHYQCGDYLFVHAGIRPDVPLEEQRAEELMWIRGPFLNSQEDFGVFVVHGHTPTERIDRHPNRLGVDTEAYASGRLTCAVLEGQDMKYITATTDGWELFDFIPTHK</sequence>
<name>A0A1I4AJK1_9HYPH</name>
<dbReference type="RefSeq" id="WP_093520114.1">
    <property type="nucleotide sequence ID" value="NZ_FOSK01000006.1"/>
</dbReference>
<evidence type="ECO:0000313" key="3">
    <source>
        <dbReference type="Proteomes" id="UP000199598"/>
    </source>
</evidence>
<keyword evidence="3" id="KW-1185">Reference proteome</keyword>
<dbReference type="SUPFAM" id="SSF56300">
    <property type="entry name" value="Metallo-dependent phosphatases"/>
    <property type="match status" value="1"/>
</dbReference>
<dbReference type="EMBL" id="FOSK01000006">
    <property type="protein sequence ID" value="SFK56534.1"/>
    <property type="molecule type" value="Genomic_DNA"/>
</dbReference>
<dbReference type="Proteomes" id="UP000199598">
    <property type="component" value="Unassembled WGS sequence"/>
</dbReference>
<dbReference type="PANTHER" id="PTHR42850">
    <property type="entry name" value="METALLOPHOSPHOESTERASE"/>
    <property type="match status" value="1"/>
</dbReference>
<dbReference type="InterPro" id="IPR050126">
    <property type="entry name" value="Ap4A_hydrolase"/>
</dbReference>
<organism evidence="2 3">
    <name type="scientific">Pseudovibrio ascidiaceicola</name>
    <dbReference type="NCBI Taxonomy" id="285279"/>
    <lineage>
        <taxon>Bacteria</taxon>
        <taxon>Pseudomonadati</taxon>
        <taxon>Pseudomonadota</taxon>
        <taxon>Alphaproteobacteria</taxon>
        <taxon>Hyphomicrobiales</taxon>
        <taxon>Stappiaceae</taxon>
        <taxon>Pseudovibrio</taxon>
    </lineage>
</organism>
<accession>A0A1I4AJK1</accession>
<dbReference type="InterPro" id="IPR004843">
    <property type="entry name" value="Calcineurin-like_PHP"/>
</dbReference>
<reference evidence="2 3" key="1">
    <citation type="submission" date="2016-10" db="EMBL/GenBank/DDBJ databases">
        <authorList>
            <person name="Varghese N."/>
            <person name="Submissions S."/>
        </authorList>
    </citation>
    <scope>NUCLEOTIDE SEQUENCE [LARGE SCALE GENOMIC DNA]</scope>
    <source>
        <strain evidence="2 3">DSM 16392</strain>
    </source>
</reference>
<dbReference type="InterPro" id="IPR029052">
    <property type="entry name" value="Metallo-depent_PP-like"/>
</dbReference>
<dbReference type="CDD" id="cd00144">
    <property type="entry name" value="MPP_PPP_family"/>
    <property type="match status" value="1"/>
</dbReference>